<dbReference type="SUPFAM" id="SSF54782">
    <property type="entry name" value="Porphobilinogen deaminase (hydroxymethylbilane synthase), C-terminal domain"/>
    <property type="match status" value="1"/>
</dbReference>
<feature type="domain" description="Porphobilinogen deaminase N-terminal" evidence="6">
    <location>
        <begin position="2"/>
        <end position="196"/>
    </location>
</feature>
<dbReference type="PANTHER" id="PTHR11557">
    <property type="entry name" value="PORPHOBILINOGEN DEAMINASE"/>
    <property type="match status" value="1"/>
</dbReference>
<dbReference type="AlphaFoldDB" id="A0A8J8PBW2"/>
<dbReference type="PIRSF" id="PIRSF001438">
    <property type="entry name" value="4pyrrol_synth_OHMeBilane_synth"/>
    <property type="match status" value="1"/>
</dbReference>
<organism evidence="7 8">
    <name type="scientific">Candidatus Methanomassiliicoccus intestinalis</name>
    <dbReference type="NCBI Taxonomy" id="1406512"/>
    <lineage>
        <taxon>Archaea</taxon>
        <taxon>Methanobacteriati</taxon>
        <taxon>Thermoplasmatota</taxon>
        <taxon>Thermoplasmata</taxon>
        <taxon>Methanomassiliicoccales</taxon>
        <taxon>Methanomassiliicoccaceae</taxon>
        <taxon>Methanomassiliicoccus</taxon>
    </lineage>
</organism>
<dbReference type="EMBL" id="LVVT01000007">
    <property type="protein sequence ID" value="TQS83995.1"/>
    <property type="molecule type" value="Genomic_DNA"/>
</dbReference>
<dbReference type="GO" id="GO:0004418">
    <property type="term" value="F:hydroxymethylbilane synthase activity"/>
    <property type="evidence" value="ECO:0007669"/>
    <property type="project" value="UniProtKB-UniRule"/>
</dbReference>
<comment type="cofactor">
    <cofactor evidence="1">
        <name>dipyrromethane</name>
        <dbReference type="ChEBI" id="CHEBI:60342"/>
    </cofactor>
</comment>
<evidence type="ECO:0000256" key="3">
    <source>
        <dbReference type="ARBA" id="ARBA00022679"/>
    </source>
</evidence>
<dbReference type="EC" id="2.5.1.61" evidence="5"/>
<keyword evidence="3" id="KW-0808">Transferase</keyword>
<name>A0A8J8PBW2_9ARCH</name>
<dbReference type="GO" id="GO:0005737">
    <property type="term" value="C:cytoplasm"/>
    <property type="evidence" value="ECO:0007669"/>
    <property type="project" value="UniProtKB-UniRule"/>
</dbReference>
<dbReference type="InterPro" id="IPR022419">
    <property type="entry name" value="Porphobilin_deaminase_cofac_BS"/>
</dbReference>
<evidence type="ECO:0000256" key="1">
    <source>
        <dbReference type="ARBA" id="ARBA00001916"/>
    </source>
</evidence>
<evidence type="ECO:0000256" key="2">
    <source>
        <dbReference type="ARBA" id="ARBA00005638"/>
    </source>
</evidence>
<dbReference type="PROSITE" id="PS00533">
    <property type="entry name" value="PORPHOBILINOGEN_DEAM"/>
    <property type="match status" value="1"/>
</dbReference>
<dbReference type="RefSeq" id="WP_400194488.1">
    <property type="nucleotide sequence ID" value="NZ_CAYAYE010000042.1"/>
</dbReference>
<dbReference type="Gene3D" id="3.30.160.40">
    <property type="entry name" value="Porphobilinogen deaminase, C-terminal domain"/>
    <property type="match status" value="1"/>
</dbReference>
<keyword evidence="4" id="KW-0627">Porphyrin biosynthesis</keyword>
<dbReference type="SUPFAM" id="SSF53850">
    <property type="entry name" value="Periplasmic binding protein-like II"/>
    <property type="match status" value="1"/>
</dbReference>
<dbReference type="GO" id="GO:0006783">
    <property type="term" value="P:heme biosynthetic process"/>
    <property type="evidence" value="ECO:0007669"/>
    <property type="project" value="TreeGrafter"/>
</dbReference>
<evidence type="ECO:0000313" key="7">
    <source>
        <dbReference type="EMBL" id="TQS83995.1"/>
    </source>
</evidence>
<dbReference type="InterPro" id="IPR022417">
    <property type="entry name" value="Porphobilin_deaminase_N"/>
</dbReference>
<gene>
    <name evidence="7" type="ORF">A3207_06660</name>
</gene>
<dbReference type="Proteomes" id="UP000752814">
    <property type="component" value="Unassembled WGS sequence"/>
</dbReference>
<comment type="caution">
    <text evidence="7">The sequence shown here is derived from an EMBL/GenBank/DDBJ whole genome shotgun (WGS) entry which is preliminary data.</text>
</comment>
<dbReference type="InterPro" id="IPR036803">
    <property type="entry name" value="Porphobilinogen_deaminase_C_sf"/>
</dbReference>
<comment type="similarity">
    <text evidence="2">Belongs to the HMBS family.</text>
</comment>
<evidence type="ECO:0000256" key="5">
    <source>
        <dbReference type="NCBIfam" id="TIGR00212"/>
    </source>
</evidence>
<dbReference type="PANTHER" id="PTHR11557:SF0">
    <property type="entry name" value="PORPHOBILINOGEN DEAMINASE"/>
    <property type="match status" value="1"/>
</dbReference>
<evidence type="ECO:0000259" key="6">
    <source>
        <dbReference type="Pfam" id="PF01379"/>
    </source>
</evidence>
<evidence type="ECO:0000313" key="8">
    <source>
        <dbReference type="Proteomes" id="UP000752814"/>
    </source>
</evidence>
<protein>
    <recommendedName>
        <fullName evidence="5">Hydroxymethylbilane synthase</fullName>
        <ecNumber evidence="5">2.5.1.61</ecNumber>
    </recommendedName>
</protein>
<dbReference type="InterPro" id="IPR000860">
    <property type="entry name" value="HemC"/>
</dbReference>
<reference evidence="7" key="1">
    <citation type="submission" date="2016-03" db="EMBL/GenBank/DDBJ databases">
        <authorList>
            <person name="Borrel G."/>
            <person name="Mccann A."/>
            <person name="O'Toole P.W."/>
        </authorList>
    </citation>
    <scope>NUCLEOTIDE SEQUENCE</scope>
    <source>
        <strain evidence="7">183</strain>
    </source>
</reference>
<dbReference type="Pfam" id="PF01379">
    <property type="entry name" value="Porphobil_deam"/>
    <property type="match status" value="1"/>
</dbReference>
<sequence>MILGTRSSSLAMAQTNIVVSLLAGEDIEIKKINTSGDKIIDKPLRSFGIGAFVRELDAMIVSGEIDLAVNSLKDMPSEDAEGTVLAAVLPRGPVEDVLLSDFPLEELPDGAVVGTSSVRRAAILHNIRPDIEIKDLRGNVHTRLDKWKRGDYDAIILARAGLERLHLQENYHILDPEVFVPAAGQGAIAVVCAENSPYLPVLSRLNDDITRKDVDIERKILCELGSGCSIPVGIHATNGGSRVTAVAVSDNSIVRISQKINDDNDIKSVADELRCGICGE</sequence>
<dbReference type="FunFam" id="3.40.190.10:FF:000005">
    <property type="entry name" value="Porphobilinogen deaminase"/>
    <property type="match status" value="1"/>
</dbReference>
<dbReference type="PRINTS" id="PR00151">
    <property type="entry name" value="PORPHBDMNASE"/>
</dbReference>
<dbReference type="NCBIfam" id="TIGR00212">
    <property type="entry name" value="hemC"/>
    <property type="match status" value="1"/>
</dbReference>
<proteinExistence type="inferred from homology"/>
<evidence type="ECO:0000256" key="4">
    <source>
        <dbReference type="ARBA" id="ARBA00023244"/>
    </source>
</evidence>
<dbReference type="Gene3D" id="3.40.190.10">
    <property type="entry name" value="Periplasmic binding protein-like II"/>
    <property type="match status" value="2"/>
</dbReference>
<accession>A0A8J8PBW2</accession>